<dbReference type="Pfam" id="PF26562">
    <property type="entry name" value="Ig-like"/>
    <property type="match status" value="1"/>
</dbReference>
<dbReference type="InterPro" id="IPR055355">
    <property type="entry name" value="ZP-C"/>
</dbReference>
<dbReference type="PRINTS" id="PR00023">
    <property type="entry name" value="ZPELLUCIDA"/>
</dbReference>
<proteinExistence type="predicted"/>
<keyword evidence="6" id="KW-1185">Reference proteome</keyword>
<reference evidence="5" key="1">
    <citation type="submission" date="2022-03" db="EMBL/GenBank/DDBJ databases">
        <authorList>
            <person name="Alioto T."/>
            <person name="Alioto T."/>
            <person name="Gomez Garrido J."/>
        </authorList>
    </citation>
    <scope>NUCLEOTIDE SEQUENCE</scope>
</reference>
<dbReference type="InterPro" id="IPR055356">
    <property type="entry name" value="ZP-N"/>
</dbReference>
<evidence type="ECO:0000313" key="5">
    <source>
        <dbReference type="EMBL" id="CAH2246035.1"/>
    </source>
</evidence>
<dbReference type="PANTHER" id="PTHR47130">
    <property type="entry name" value="SI:DKEY-19B23.11-RELATED"/>
    <property type="match status" value="1"/>
</dbReference>
<feature type="domain" description="ZP" evidence="4">
    <location>
        <begin position="630"/>
        <end position="891"/>
    </location>
</feature>
<dbReference type="InterPro" id="IPR048290">
    <property type="entry name" value="ZP_chr"/>
</dbReference>
<sequence length="943" mass="105535">MEVKLLSKLALLVIICAVEVWAQGSSGAGILSSCQRSFVVINLPAGNVLNRKVQFSAIDEFGRAFLIGNQLASQCGYTISYDAWGNIEFRASLLSCYTQIRNDSYFTVSVKVDISTGLSTVGESNKRSVDCPYKWRPREVVCETSYMEASSQYELDFTATLGIMNETDGLCQSDGPSQIFQKVLSKMNQKTGLKPFQKQAVSGLLSIWQVVFHLTSTRKAMLVKDAQKLGYGINTTEARIILRAPYNATEARLQRVSEVGFSAVRATVLYKQRWFLLMADTAVSCPVDDVTFVDGKIIWTVPKNIPDLLIGASMIKITHTEIGVDLTTLTKAELLNRSYLVVDNSVTTSITIPYGSLGGYYKSRTSYGEYGIFYHIRMLLQYLWEDNRRGVTKYTVIKDIKTPFDARPPTITNETIISSREFNVTIGTFLPDVELVNLTIGLVTIPVSECNKLGCMISSRRHPNGSITFILKVPFDDSNVEKQYIPEYTHVYTLNVTFGFLIIPSMETFTKRTSVTITIEDAVPPTAKEACGSSLTLNVTRGNVDTNWVPYIKNVPVSLDSAQKYGFQYSSSNTNFIVSVPPSSSLVAYDSVSSLGLKITLPLTLMDDSSGLSKYKFSITCTYPANELIQCFPNGTISVVVMKLAAVPDMDLSLLQLRARSCRPALYSDTNAIFIFRVNTCETSRQFSGNIMTYENDVLYFRSGSTVPAYQLRVSCNYTINNTMYFRYSFDYNPAPSAQTTNDPLVFILRLSKDEMYNTFYDTSEYPVVKYLKDPLYFEVELLHSQDLRLELFLENCWATASPERGSVPMWNVVVNSCEFSETYNTIFHPVTSNNRVKFPKLLKRFEVNMFTFMNADQAYAGKIYFHCSVVICNSETLSSDPICTRSCIPNRQRLGIKPSVSLPGRSVDSLSQSDNFVSSEALWLTPESGLETAQFKSNLAIQ</sequence>
<dbReference type="EMBL" id="OW240913">
    <property type="protein sequence ID" value="CAH2246035.1"/>
    <property type="molecule type" value="Genomic_DNA"/>
</dbReference>
<protein>
    <recommendedName>
        <fullName evidence="4">ZP domain-containing protein</fullName>
    </recommendedName>
</protein>
<dbReference type="Pfam" id="PF00100">
    <property type="entry name" value="Zona_pellucida"/>
    <property type="match status" value="1"/>
</dbReference>
<keyword evidence="1" id="KW-1015">Disulfide bond</keyword>
<dbReference type="PROSITE" id="PS51257">
    <property type="entry name" value="PROKAR_LIPOPROTEIN"/>
    <property type="match status" value="1"/>
</dbReference>
<dbReference type="InterPro" id="IPR001507">
    <property type="entry name" value="ZP_dom"/>
</dbReference>
<keyword evidence="2" id="KW-0325">Glycoprotein</keyword>
<dbReference type="Proteomes" id="UP001295444">
    <property type="component" value="Chromosome 02"/>
</dbReference>
<evidence type="ECO:0000256" key="2">
    <source>
        <dbReference type="ARBA" id="ARBA00023180"/>
    </source>
</evidence>
<accession>A0AAD1RC14</accession>
<name>A0AAD1RC14_PELCU</name>
<dbReference type="AlphaFoldDB" id="A0AAD1RC14"/>
<evidence type="ECO:0000256" key="1">
    <source>
        <dbReference type="ARBA" id="ARBA00023157"/>
    </source>
</evidence>
<dbReference type="Gene3D" id="2.60.40.3210">
    <property type="entry name" value="Zona pellucida, ZP-N domain"/>
    <property type="match status" value="1"/>
</dbReference>
<feature type="chain" id="PRO_5042283284" description="ZP domain-containing protein" evidence="3">
    <location>
        <begin position="23"/>
        <end position="943"/>
    </location>
</feature>
<evidence type="ECO:0000256" key="3">
    <source>
        <dbReference type="SAM" id="SignalP"/>
    </source>
</evidence>
<keyword evidence="3" id="KW-0732">Signal</keyword>
<evidence type="ECO:0000259" key="4">
    <source>
        <dbReference type="PROSITE" id="PS51034"/>
    </source>
</evidence>
<feature type="signal peptide" evidence="3">
    <location>
        <begin position="1"/>
        <end position="22"/>
    </location>
</feature>
<gene>
    <name evidence="5" type="ORF">PECUL_23A023530</name>
</gene>
<dbReference type="InterPro" id="IPR042235">
    <property type="entry name" value="ZP-C_dom"/>
</dbReference>
<dbReference type="SMART" id="SM00241">
    <property type="entry name" value="ZP"/>
    <property type="match status" value="1"/>
</dbReference>
<dbReference type="PANTHER" id="PTHR47130:SF3">
    <property type="entry name" value="ZONA PELLUCIDA PROTEIN"/>
    <property type="match status" value="1"/>
</dbReference>
<dbReference type="PROSITE" id="PS51034">
    <property type="entry name" value="ZP_2"/>
    <property type="match status" value="1"/>
</dbReference>
<evidence type="ECO:0000313" key="6">
    <source>
        <dbReference type="Proteomes" id="UP001295444"/>
    </source>
</evidence>
<dbReference type="InterPro" id="IPR058876">
    <property type="entry name" value="Ig-like_ZP"/>
</dbReference>
<organism evidence="5 6">
    <name type="scientific">Pelobates cultripes</name>
    <name type="common">Western spadefoot toad</name>
    <dbReference type="NCBI Taxonomy" id="61616"/>
    <lineage>
        <taxon>Eukaryota</taxon>
        <taxon>Metazoa</taxon>
        <taxon>Chordata</taxon>
        <taxon>Craniata</taxon>
        <taxon>Vertebrata</taxon>
        <taxon>Euteleostomi</taxon>
        <taxon>Amphibia</taxon>
        <taxon>Batrachia</taxon>
        <taxon>Anura</taxon>
        <taxon>Pelobatoidea</taxon>
        <taxon>Pelobatidae</taxon>
        <taxon>Pelobates</taxon>
    </lineage>
</organism>
<dbReference type="Pfam" id="PF23344">
    <property type="entry name" value="ZP-N"/>
    <property type="match status" value="1"/>
</dbReference>
<dbReference type="Gene3D" id="2.60.40.4100">
    <property type="entry name" value="Zona pellucida, ZP-C domain"/>
    <property type="match status" value="1"/>
</dbReference>